<keyword evidence="1" id="KW-0812">Transmembrane</keyword>
<feature type="transmembrane region" description="Helical" evidence="1">
    <location>
        <begin position="272"/>
        <end position="299"/>
    </location>
</feature>
<gene>
    <name evidence="3" type="ORF">CLV72_107247</name>
</gene>
<keyword evidence="1" id="KW-1133">Transmembrane helix</keyword>
<feature type="transmembrane region" description="Helical" evidence="1">
    <location>
        <begin position="200"/>
        <end position="221"/>
    </location>
</feature>
<dbReference type="InterPro" id="IPR007349">
    <property type="entry name" value="DUF418"/>
</dbReference>
<feature type="transmembrane region" description="Helical" evidence="1">
    <location>
        <begin position="70"/>
        <end position="89"/>
    </location>
</feature>
<protein>
    <submittedName>
        <fullName evidence="3">Putative membrane protein YeiB</fullName>
    </submittedName>
</protein>
<sequence length="396" mass="41985">MDTPTRAPAPPAAAGTAGTAARALAPDLARGGMLLAIAFAHAPLFVAAIDRGPALLNGVSSFLHTLFVSNHARPMFAFLFGYSLVQLLTRQTRRGGDWVSVRKLLRRRGWWLIVFGLVHTLLMPLDILAVYGMGALLVVGLLRARDATLLWTAGLALLPATLSVGFGMWNAMDRGISTFEAGSVVPTAGLVESLVARAQILPFSLVFATVSVIPAMILGIWAARRRVLDEPERHRGFLVRTAVVATAVSIAGGLPMALIQTGVWAAPSGAAVWAAALAQPLTGYFGGIAMAGIIALIAIRVGRRRGALTIAVEALGQRSMSFYLFQSVAFVAVFHPDALGLQDRLGLAGAMGVAVATWLVSLLLAELMRRAGYRGPAENLLRRLSYGRRRPEGRAA</sequence>
<dbReference type="Pfam" id="PF04235">
    <property type="entry name" value="DUF418"/>
    <property type="match status" value="1"/>
</dbReference>
<dbReference type="InterPro" id="IPR052529">
    <property type="entry name" value="Bact_Transport_Assoc"/>
</dbReference>
<dbReference type="EMBL" id="PVZC01000007">
    <property type="protein sequence ID" value="PRX96724.1"/>
    <property type="molecule type" value="Genomic_DNA"/>
</dbReference>
<dbReference type="Proteomes" id="UP000237846">
    <property type="component" value="Unassembled WGS sequence"/>
</dbReference>
<feature type="transmembrane region" description="Helical" evidence="1">
    <location>
        <begin position="149"/>
        <end position="169"/>
    </location>
</feature>
<evidence type="ECO:0000259" key="2">
    <source>
        <dbReference type="Pfam" id="PF04235"/>
    </source>
</evidence>
<feature type="transmembrane region" description="Helical" evidence="1">
    <location>
        <begin position="109"/>
        <end position="142"/>
    </location>
</feature>
<keyword evidence="1" id="KW-0472">Membrane</keyword>
<name>A0A2T0PYW1_9ACTN</name>
<feature type="domain" description="DUF418" evidence="2">
    <location>
        <begin position="222"/>
        <end position="387"/>
    </location>
</feature>
<keyword evidence="4" id="KW-1185">Reference proteome</keyword>
<dbReference type="AlphaFoldDB" id="A0A2T0PYW1"/>
<evidence type="ECO:0000313" key="3">
    <source>
        <dbReference type="EMBL" id="PRX96724.1"/>
    </source>
</evidence>
<feature type="transmembrane region" description="Helical" evidence="1">
    <location>
        <begin position="345"/>
        <end position="365"/>
    </location>
</feature>
<accession>A0A2T0PYW1</accession>
<feature type="transmembrane region" description="Helical" evidence="1">
    <location>
        <begin position="242"/>
        <end position="266"/>
    </location>
</feature>
<organism evidence="3 4">
    <name type="scientific">Allonocardiopsis opalescens</name>
    <dbReference type="NCBI Taxonomy" id="1144618"/>
    <lineage>
        <taxon>Bacteria</taxon>
        <taxon>Bacillati</taxon>
        <taxon>Actinomycetota</taxon>
        <taxon>Actinomycetes</taxon>
        <taxon>Streptosporangiales</taxon>
        <taxon>Allonocardiopsis</taxon>
    </lineage>
</organism>
<evidence type="ECO:0000256" key="1">
    <source>
        <dbReference type="SAM" id="Phobius"/>
    </source>
</evidence>
<dbReference type="PANTHER" id="PTHR30590">
    <property type="entry name" value="INNER MEMBRANE PROTEIN"/>
    <property type="match status" value="1"/>
</dbReference>
<proteinExistence type="predicted"/>
<dbReference type="RefSeq" id="WP_425428107.1">
    <property type="nucleotide sequence ID" value="NZ_PVZC01000007.1"/>
</dbReference>
<comment type="caution">
    <text evidence="3">The sequence shown here is derived from an EMBL/GenBank/DDBJ whole genome shotgun (WGS) entry which is preliminary data.</text>
</comment>
<dbReference type="PANTHER" id="PTHR30590:SF2">
    <property type="entry name" value="INNER MEMBRANE PROTEIN"/>
    <property type="match status" value="1"/>
</dbReference>
<feature type="transmembrane region" description="Helical" evidence="1">
    <location>
        <begin position="28"/>
        <end position="49"/>
    </location>
</feature>
<reference evidence="3 4" key="1">
    <citation type="submission" date="2018-03" db="EMBL/GenBank/DDBJ databases">
        <title>Genomic Encyclopedia of Archaeal and Bacterial Type Strains, Phase II (KMG-II): from individual species to whole genera.</title>
        <authorList>
            <person name="Goeker M."/>
        </authorList>
    </citation>
    <scope>NUCLEOTIDE SEQUENCE [LARGE SCALE GENOMIC DNA]</scope>
    <source>
        <strain evidence="3 4">DSM 45601</strain>
    </source>
</reference>
<evidence type="ECO:0000313" key="4">
    <source>
        <dbReference type="Proteomes" id="UP000237846"/>
    </source>
</evidence>
<feature type="transmembrane region" description="Helical" evidence="1">
    <location>
        <begin position="320"/>
        <end position="339"/>
    </location>
</feature>